<name>A0A3D9Q499_9BACL</name>
<organism evidence="1 2">
    <name type="scientific">Paenibacillus taihuensis</name>
    <dbReference type="NCBI Taxonomy" id="1156355"/>
    <lineage>
        <taxon>Bacteria</taxon>
        <taxon>Bacillati</taxon>
        <taxon>Bacillota</taxon>
        <taxon>Bacilli</taxon>
        <taxon>Bacillales</taxon>
        <taxon>Paenibacillaceae</taxon>
        <taxon>Paenibacillus</taxon>
    </lineage>
</organism>
<proteinExistence type="predicted"/>
<comment type="caution">
    <text evidence="1">The sequence shown here is derived from an EMBL/GenBank/DDBJ whole genome shotgun (WGS) entry which is preliminary data.</text>
</comment>
<reference evidence="1 2" key="1">
    <citation type="submission" date="2018-08" db="EMBL/GenBank/DDBJ databases">
        <title>Genomic Encyclopedia of Type Strains, Phase III (KMG-III): the genomes of soil and plant-associated and newly described type strains.</title>
        <authorList>
            <person name="Whitman W."/>
        </authorList>
    </citation>
    <scope>NUCLEOTIDE SEQUENCE [LARGE SCALE GENOMIC DNA]</scope>
    <source>
        <strain evidence="1 2">CGMCC 1.10966</strain>
    </source>
</reference>
<dbReference type="Proteomes" id="UP000256304">
    <property type="component" value="Unassembled WGS sequence"/>
</dbReference>
<sequence>MANNKGQGLPVLSFDVWLFGSFASCGSQAASKIGAAGSMILFAGEAEWGWMGLVF</sequence>
<keyword evidence="2" id="KW-1185">Reference proteome</keyword>
<dbReference type="AlphaFoldDB" id="A0A3D9Q499"/>
<accession>A0A3D9Q499</accession>
<dbReference type="RefSeq" id="WP_181909827.1">
    <property type="nucleotide sequence ID" value="NZ_QTTN01000054.1"/>
</dbReference>
<evidence type="ECO:0000313" key="2">
    <source>
        <dbReference type="Proteomes" id="UP000256304"/>
    </source>
</evidence>
<protein>
    <submittedName>
        <fullName evidence="1">Uncharacterized protein</fullName>
    </submittedName>
</protein>
<gene>
    <name evidence="1" type="ORF">A8990_15418</name>
</gene>
<evidence type="ECO:0000313" key="1">
    <source>
        <dbReference type="EMBL" id="REE57472.1"/>
    </source>
</evidence>
<dbReference type="EMBL" id="QTTN01000054">
    <property type="protein sequence ID" value="REE57472.1"/>
    <property type="molecule type" value="Genomic_DNA"/>
</dbReference>